<dbReference type="Proteomes" id="UP000319576">
    <property type="component" value="Chromosome"/>
</dbReference>
<dbReference type="PANTHER" id="PTHR34861">
    <property type="match status" value="1"/>
</dbReference>
<accession>A0A517XNZ3</accession>
<name>A0A517XNZ3_9BACT</name>
<reference evidence="1 2" key="1">
    <citation type="submission" date="2019-02" db="EMBL/GenBank/DDBJ databases">
        <title>Deep-cultivation of Planctomycetes and their phenomic and genomic characterization uncovers novel biology.</title>
        <authorList>
            <person name="Wiegand S."/>
            <person name="Jogler M."/>
            <person name="Boedeker C."/>
            <person name="Pinto D."/>
            <person name="Vollmers J."/>
            <person name="Rivas-Marin E."/>
            <person name="Kohn T."/>
            <person name="Peeters S.H."/>
            <person name="Heuer A."/>
            <person name="Rast P."/>
            <person name="Oberbeckmann S."/>
            <person name="Bunk B."/>
            <person name="Jeske O."/>
            <person name="Meyerdierks A."/>
            <person name="Storesund J.E."/>
            <person name="Kallscheuer N."/>
            <person name="Luecker S."/>
            <person name="Lage O.M."/>
            <person name="Pohl T."/>
            <person name="Merkel B.J."/>
            <person name="Hornburger P."/>
            <person name="Mueller R.-W."/>
            <person name="Bruemmer F."/>
            <person name="Labrenz M."/>
            <person name="Spormann A.M."/>
            <person name="Op den Camp H."/>
            <person name="Overmann J."/>
            <person name="Amann R."/>
            <person name="Jetten M.S.M."/>
            <person name="Mascher T."/>
            <person name="Medema M.H."/>
            <person name="Devos D.P."/>
            <person name="Kaster A.-K."/>
            <person name="Ovreas L."/>
            <person name="Rohde M."/>
            <person name="Galperin M.Y."/>
            <person name="Jogler C."/>
        </authorList>
    </citation>
    <scope>NUCLEOTIDE SEQUENCE [LARGE SCALE GENOMIC DNA]</scope>
    <source>
        <strain evidence="1 2">ETA_A1</strain>
    </source>
</reference>
<dbReference type="RefSeq" id="WP_145235055.1">
    <property type="nucleotide sequence ID" value="NZ_CP036273.1"/>
</dbReference>
<keyword evidence="2" id="KW-1185">Reference proteome</keyword>
<dbReference type="Gene3D" id="3.50.30.50">
    <property type="entry name" value="Putative cyclase"/>
    <property type="match status" value="1"/>
</dbReference>
<dbReference type="GO" id="GO:0004061">
    <property type="term" value="F:arylformamidase activity"/>
    <property type="evidence" value="ECO:0007669"/>
    <property type="project" value="UniProtKB-EC"/>
</dbReference>
<dbReference type="EMBL" id="CP036273">
    <property type="protein sequence ID" value="QDU19218.1"/>
    <property type="molecule type" value="Genomic_DNA"/>
</dbReference>
<dbReference type="AlphaFoldDB" id="A0A517XNZ3"/>
<keyword evidence="1" id="KW-0378">Hydrolase</keyword>
<protein>
    <submittedName>
        <fullName evidence="1">Kynurenine formamidase</fullName>
        <ecNumber evidence="1">3.5.1.9</ecNumber>
    </submittedName>
</protein>
<dbReference type="EC" id="3.5.1.9" evidence="1"/>
<dbReference type="InterPro" id="IPR007325">
    <property type="entry name" value="KFase/CYL"/>
</dbReference>
<organism evidence="1 2">
    <name type="scientific">Urbifossiella limnaea</name>
    <dbReference type="NCBI Taxonomy" id="2528023"/>
    <lineage>
        <taxon>Bacteria</taxon>
        <taxon>Pseudomonadati</taxon>
        <taxon>Planctomycetota</taxon>
        <taxon>Planctomycetia</taxon>
        <taxon>Gemmatales</taxon>
        <taxon>Gemmataceae</taxon>
        <taxon>Urbifossiella</taxon>
    </lineage>
</organism>
<evidence type="ECO:0000313" key="1">
    <source>
        <dbReference type="EMBL" id="QDU19218.1"/>
    </source>
</evidence>
<dbReference type="SUPFAM" id="SSF102198">
    <property type="entry name" value="Putative cyclase"/>
    <property type="match status" value="1"/>
</dbReference>
<gene>
    <name evidence="1" type="primary">kynB_1</name>
    <name evidence="1" type="ORF">ETAA1_11220</name>
</gene>
<dbReference type="PANTHER" id="PTHR34861:SF10">
    <property type="entry name" value="CYCLASE"/>
    <property type="match status" value="1"/>
</dbReference>
<dbReference type="GO" id="GO:0019441">
    <property type="term" value="P:L-tryptophan catabolic process to kynurenine"/>
    <property type="evidence" value="ECO:0007669"/>
    <property type="project" value="InterPro"/>
</dbReference>
<evidence type="ECO:0000313" key="2">
    <source>
        <dbReference type="Proteomes" id="UP000319576"/>
    </source>
</evidence>
<sequence length="269" mass="28616">MTADLIARLAGARVYDLEQPRFAGMPIHPSHRPGYFYALHRRHADTHRPAEEGSRSGASGTLTMMEHSGTHIDALCHQACDLTMYGGVPVAGTETPAGFTALGVETIPPLLTRGVLLDVAGWKGVSRLPPLYEISADELRACAAAQGVEVRPGDTLLVRTGFATLWGDEAAYLDAAGVAKSGTLWAADRGVVAVGADNMAWDVPGVRDPETGATLFAHVYLLPQRGVYIVENLTLEALAADRRYEFAFVAVPLKFTGATGSPLRPLALV</sequence>
<dbReference type="KEGG" id="uli:ETAA1_11220"/>
<dbReference type="InterPro" id="IPR037175">
    <property type="entry name" value="KFase_sf"/>
</dbReference>
<dbReference type="Pfam" id="PF04199">
    <property type="entry name" value="Cyclase"/>
    <property type="match status" value="1"/>
</dbReference>
<proteinExistence type="predicted"/>
<dbReference type="OrthoDB" id="9796085at2"/>